<accession>A0A150HCD3</accession>
<dbReference type="AlphaFoldDB" id="A0A150HCD3"/>
<protein>
    <submittedName>
        <fullName evidence="2">Uncharacterized protein</fullName>
    </submittedName>
</protein>
<reference evidence="2 3" key="1">
    <citation type="submission" date="2016-01" db="EMBL/GenBank/DDBJ databases">
        <title>Use of Whole Genome Sequencing to ascertain that Brevibacterium massiliense (Roux, Raoult 2009) is a later heterotypic synonym of Brevibacterium ravenspurgense (Mages 2008).</title>
        <authorList>
            <person name="Bernier A.-M."/>
            <person name="Burdz T."/>
            <person name="Huynh C."/>
            <person name="Pachecho A.L."/>
            <person name="Wiebe D."/>
            <person name="Bonner C."/>
            <person name="Bernard K."/>
        </authorList>
    </citation>
    <scope>NUCLEOTIDE SEQUENCE [LARGE SCALE GENOMIC DNA]</scope>
    <source>
        <strain evidence="2 3">CCUG56047</strain>
    </source>
</reference>
<evidence type="ECO:0000313" key="2">
    <source>
        <dbReference type="EMBL" id="KXZ59766.1"/>
    </source>
</evidence>
<dbReference type="PATRIC" id="fig|479117.4.peg.235"/>
<evidence type="ECO:0000256" key="1">
    <source>
        <dbReference type="SAM" id="MobiDB-lite"/>
    </source>
</evidence>
<sequence length="212" mass="23044">MLSLPLQSLVGNSHVRKVRRLAAAVCVGCLVLSGCSSGSAEAEGVDGTASGSPFAEPEDPTPKIPEYTVEEGLELSDDDKQLADEAVVFFAEYMAAGNRAFRDGGVYWEKYNSMVGDDLLEVQEQGRKQAEADGFLAKNDLVASDVTVGDLDSTVPKVFVTACMHYSEWETENSDRVRGKKQDFNSVSGYFLEKRGDDWLVVEIGNVQKKCA</sequence>
<proteinExistence type="predicted"/>
<gene>
    <name evidence="2" type="ORF">Bravens_00238</name>
</gene>
<keyword evidence="3" id="KW-1185">Reference proteome</keyword>
<feature type="region of interest" description="Disordered" evidence="1">
    <location>
        <begin position="36"/>
        <end position="63"/>
    </location>
</feature>
<dbReference type="EMBL" id="LQQC01000002">
    <property type="protein sequence ID" value="KXZ59766.1"/>
    <property type="molecule type" value="Genomic_DNA"/>
</dbReference>
<evidence type="ECO:0000313" key="3">
    <source>
        <dbReference type="Proteomes" id="UP000243589"/>
    </source>
</evidence>
<dbReference type="Proteomes" id="UP000243589">
    <property type="component" value="Unassembled WGS sequence"/>
</dbReference>
<comment type="caution">
    <text evidence="2">The sequence shown here is derived from an EMBL/GenBank/DDBJ whole genome shotgun (WGS) entry which is preliminary data.</text>
</comment>
<name>A0A150HCD3_9MICO</name>
<organism evidence="2 3">
    <name type="scientific">Brevibacterium ravenspurgense</name>
    <dbReference type="NCBI Taxonomy" id="479117"/>
    <lineage>
        <taxon>Bacteria</taxon>
        <taxon>Bacillati</taxon>
        <taxon>Actinomycetota</taxon>
        <taxon>Actinomycetes</taxon>
        <taxon>Micrococcales</taxon>
        <taxon>Brevibacteriaceae</taxon>
        <taxon>Brevibacterium</taxon>
    </lineage>
</organism>